<protein>
    <submittedName>
        <fullName evidence="8">IQ motif and Sec7 domain ArfGEF 2</fullName>
    </submittedName>
</protein>
<accession>A0A3P9N9F7</accession>
<evidence type="ECO:0000313" key="9">
    <source>
        <dbReference type="Proteomes" id="UP000242638"/>
    </source>
</evidence>
<dbReference type="GO" id="GO:0005085">
    <property type="term" value="F:guanyl-nucleotide exchange factor activity"/>
    <property type="evidence" value="ECO:0007669"/>
    <property type="project" value="InterPro"/>
</dbReference>
<feature type="region of interest" description="Disordered" evidence="6">
    <location>
        <begin position="470"/>
        <end position="523"/>
    </location>
</feature>
<organism evidence="8 9">
    <name type="scientific">Poecilia reticulata</name>
    <name type="common">Guppy</name>
    <name type="synonym">Acanthophacelus reticulatus</name>
    <dbReference type="NCBI Taxonomy" id="8081"/>
    <lineage>
        <taxon>Eukaryota</taxon>
        <taxon>Metazoa</taxon>
        <taxon>Chordata</taxon>
        <taxon>Craniata</taxon>
        <taxon>Vertebrata</taxon>
        <taxon>Euteleostomi</taxon>
        <taxon>Actinopterygii</taxon>
        <taxon>Neopterygii</taxon>
        <taxon>Teleostei</taxon>
        <taxon>Neoteleostei</taxon>
        <taxon>Acanthomorphata</taxon>
        <taxon>Ovalentaria</taxon>
        <taxon>Atherinomorphae</taxon>
        <taxon>Cyprinodontiformes</taxon>
        <taxon>Poeciliidae</taxon>
        <taxon>Poeciliinae</taxon>
        <taxon>Poecilia</taxon>
    </lineage>
</organism>
<dbReference type="Pfam" id="PF01369">
    <property type="entry name" value="Sec7"/>
    <property type="match status" value="1"/>
</dbReference>
<comment type="similarity">
    <text evidence="2">Belongs to the BRAG family.</text>
</comment>
<dbReference type="InterPro" id="IPR011993">
    <property type="entry name" value="PH-like_dom_sf"/>
</dbReference>
<evidence type="ECO:0000256" key="4">
    <source>
        <dbReference type="ARBA" id="ARBA00022553"/>
    </source>
</evidence>
<evidence type="ECO:0000256" key="2">
    <source>
        <dbReference type="ARBA" id="ARBA00006248"/>
    </source>
</evidence>
<dbReference type="SUPFAM" id="SSF48425">
    <property type="entry name" value="Sec7 domain"/>
    <property type="match status" value="1"/>
</dbReference>
<dbReference type="Gene3D" id="2.30.29.30">
    <property type="entry name" value="Pleckstrin-homology domain (PH domain)/Phosphotyrosine-binding domain (PTB)"/>
    <property type="match status" value="1"/>
</dbReference>
<keyword evidence="9" id="KW-1185">Reference proteome</keyword>
<dbReference type="Gene3D" id="1.10.1000.11">
    <property type="entry name" value="Arf Nucleotide-binding Site Opener,domain 2"/>
    <property type="match status" value="1"/>
</dbReference>
<dbReference type="GO" id="GO:0005737">
    <property type="term" value="C:cytoplasm"/>
    <property type="evidence" value="ECO:0007669"/>
    <property type="project" value="UniProtKB-SubCell"/>
</dbReference>
<dbReference type="FunFam" id="1.10.220.20:FF:000001">
    <property type="entry name" value="IQ motif and SEC7 domain-containing protein 1"/>
    <property type="match status" value="1"/>
</dbReference>
<evidence type="ECO:0000313" key="8">
    <source>
        <dbReference type="Ensembl" id="ENSPREP00000006167.1"/>
    </source>
</evidence>
<dbReference type="PRINTS" id="PR01217">
    <property type="entry name" value="PRICHEXTENSN"/>
</dbReference>
<dbReference type="GO" id="GO:0032012">
    <property type="term" value="P:regulation of ARF protein signal transduction"/>
    <property type="evidence" value="ECO:0007669"/>
    <property type="project" value="InterPro"/>
</dbReference>
<keyword evidence="4" id="KW-0597">Phosphoprotein</keyword>
<dbReference type="PROSITE" id="PS50096">
    <property type="entry name" value="IQ"/>
    <property type="match status" value="1"/>
</dbReference>
<name>A0A3P9N9F7_POERE</name>
<feature type="region of interest" description="Disordered" evidence="6">
    <location>
        <begin position="1"/>
        <end position="130"/>
    </location>
</feature>
<feature type="region of interest" description="Disordered" evidence="6">
    <location>
        <begin position="309"/>
        <end position="441"/>
    </location>
</feature>
<feature type="compositionally biased region" description="Basic and acidic residues" evidence="6">
    <location>
        <begin position="929"/>
        <end position="948"/>
    </location>
</feature>
<dbReference type="PROSITE" id="PS50190">
    <property type="entry name" value="SEC7"/>
    <property type="match status" value="1"/>
</dbReference>
<comment type="subcellular location">
    <subcellularLocation>
        <location evidence="1">Cytoplasm</location>
    </subcellularLocation>
</comment>
<dbReference type="PANTHER" id="PTHR10663">
    <property type="entry name" value="GUANYL-NUCLEOTIDE EXCHANGE FACTOR"/>
    <property type="match status" value="1"/>
</dbReference>
<evidence type="ECO:0000256" key="5">
    <source>
        <dbReference type="ARBA" id="ARBA00023054"/>
    </source>
</evidence>
<feature type="compositionally biased region" description="Low complexity" evidence="6">
    <location>
        <begin position="430"/>
        <end position="440"/>
    </location>
</feature>
<dbReference type="FunFam" id="1.10.1000.11:FF:000001">
    <property type="entry name" value="IQ motif and SEC7 domain-containing protein 1"/>
    <property type="match status" value="1"/>
</dbReference>
<evidence type="ECO:0000256" key="1">
    <source>
        <dbReference type="ARBA" id="ARBA00004496"/>
    </source>
</evidence>
<dbReference type="Gene3D" id="1.10.220.20">
    <property type="match status" value="1"/>
</dbReference>
<reference evidence="9" key="1">
    <citation type="submission" date="2013-11" db="EMBL/GenBank/DDBJ databases">
        <title>The genomic landscape of the Guanapo guppy.</title>
        <authorList>
            <person name="Kuenstner A."/>
            <person name="Dreyer C."/>
        </authorList>
    </citation>
    <scope>NUCLEOTIDE SEQUENCE</scope>
    <source>
        <strain evidence="9">Guanapo</strain>
    </source>
</reference>
<feature type="domain" description="SEC7" evidence="7">
    <location>
        <begin position="524"/>
        <end position="710"/>
    </location>
</feature>
<evidence type="ECO:0000256" key="3">
    <source>
        <dbReference type="ARBA" id="ARBA00022490"/>
    </source>
</evidence>
<dbReference type="GeneTree" id="ENSGT00940000159667"/>
<reference evidence="8" key="2">
    <citation type="submission" date="2025-08" db="UniProtKB">
        <authorList>
            <consortium name="Ensembl"/>
        </authorList>
    </citation>
    <scope>IDENTIFICATION</scope>
    <source>
        <strain evidence="8">Guanapo</strain>
    </source>
</reference>
<dbReference type="SUPFAM" id="SSF50729">
    <property type="entry name" value="PH domain-like"/>
    <property type="match status" value="1"/>
</dbReference>
<proteinExistence type="inferred from homology"/>
<dbReference type="InterPro" id="IPR023394">
    <property type="entry name" value="Sec7_C_sf"/>
</dbReference>
<dbReference type="AlphaFoldDB" id="A0A3P9N9F7"/>
<feature type="compositionally biased region" description="Low complexity" evidence="6">
    <location>
        <begin position="471"/>
        <end position="495"/>
    </location>
</feature>
<feature type="region of interest" description="Disordered" evidence="6">
    <location>
        <begin position="926"/>
        <end position="948"/>
    </location>
</feature>
<evidence type="ECO:0000256" key="6">
    <source>
        <dbReference type="SAM" id="MobiDB-lite"/>
    </source>
</evidence>
<dbReference type="SMART" id="SM00222">
    <property type="entry name" value="Sec7"/>
    <property type="match status" value="1"/>
</dbReference>
<feature type="compositionally biased region" description="Low complexity" evidence="6">
    <location>
        <begin position="309"/>
        <end position="323"/>
    </location>
</feature>
<dbReference type="FunFam" id="2.30.29.30:FF:000004">
    <property type="entry name" value="IQ motif and SEC7 domain-containing protein 1"/>
    <property type="match status" value="1"/>
</dbReference>
<keyword evidence="5" id="KW-0175">Coiled coil</keyword>
<feature type="region of interest" description="Disordered" evidence="6">
    <location>
        <begin position="884"/>
        <end position="911"/>
    </location>
</feature>
<feature type="region of interest" description="Disordered" evidence="6">
    <location>
        <begin position="251"/>
        <end position="289"/>
    </location>
</feature>
<dbReference type="Ensembl" id="ENSPRET00000006253.1">
    <property type="protein sequence ID" value="ENSPREP00000006167.1"/>
    <property type="gene ID" value="ENSPREG00000003508.1"/>
</dbReference>
<dbReference type="Bgee" id="ENSPREG00000003508">
    <property type="expression patterns" value="Expressed in head"/>
</dbReference>
<dbReference type="GO" id="GO:0030036">
    <property type="term" value="P:actin cytoskeleton organization"/>
    <property type="evidence" value="ECO:0007669"/>
    <property type="project" value="TreeGrafter"/>
</dbReference>
<dbReference type="InterPro" id="IPR000904">
    <property type="entry name" value="Sec7_dom"/>
</dbReference>
<dbReference type="PANTHER" id="PTHR10663:SF314">
    <property type="entry name" value="IQ MOTIF AND SEC7 DOMAIN-CONTAINING PROTEIN 2"/>
    <property type="match status" value="1"/>
</dbReference>
<feature type="compositionally biased region" description="Pro residues" evidence="6">
    <location>
        <begin position="1"/>
        <end position="106"/>
    </location>
</feature>
<dbReference type="CDD" id="cd13318">
    <property type="entry name" value="PH_IQSEC"/>
    <property type="match status" value="1"/>
</dbReference>
<dbReference type="CDD" id="cd00171">
    <property type="entry name" value="Sec7"/>
    <property type="match status" value="1"/>
</dbReference>
<dbReference type="SMART" id="SM00233">
    <property type="entry name" value="PH"/>
    <property type="match status" value="1"/>
</dbReference>
<feature type="compositionally biased region" description="Pro residues" evidence="6">
    <location>
        <begin position="402"/>
        <end position="429"/>
    </location>
</feature>
<dbReference type="InterPro" id="IPR001849">
    <property type="entry name" value="PH_domain"/>
</dbReference>
<dbReference type="InterPro" id="IPR033742">
    <property type="entry name" value="IQSEC_PH"/>
</dbReference>
<dbReference type="Pfam" id="PF16453">
    <property type="entry name" value="IQ_SEC7_PH"/>
    <property type="match status" value="1"/>
</dbReference>
<dbReference type="InterPro" id="IPR035999">
    <property type="entry name" value="Sec7_dom_sf"/>
</dbReference>
<feature type="compositionally biased region" description="Gly residues" evidence="6">
    <location>
        <begin position="362"/>
        <end position="374"/>
    </location>
</feature>
<keyword evidence="3" id="KW-0963">Cytoplasm</keyword>
<reference evidence="8" key="3">
    <citation type="submission" date="2025-09" db="UniProtKB">
        <authorList>
            <consortium name="Ensembl"/>
        </authorList>
    </citation>
    <scope>IDENTIFICATION</scope>
    <source>
        <strain evidence="8">Guanapo</strain>
    </source>
</reference>
<evidence type="ECO:0000259" key="7">
    <source>
        <dbReference type="PROSITE" id="PS50190"/>
    </source>
</evidence>
<sequence>MAATQIPPPPPLPLPLPPPLPPPTPLPTPPTPPPLPPPPAPPPPPLPLPPPLPPPTPLPTPPAPPLPPPPSPPTPLPTPPAPPPAAPPLPLLPPPPGSSPVCPPSPASLAWAQRSRHQPASLALRKQEEEESKRCKALSDSYELSTDLQDKKVEMLERKYGGQFVSRRAARTIQAAFRRYRMNKKFERLRSSASESRMTRRIILSNMRLQVGARSDGTGQHLIRCSADGLNPVWTDSSRLNVFPRPPQVKSLADSMDDSQCGWRNTNTASRRAAGRAEGGRGGVAMHEDSTATSFSDVTLYMDDGCLPSSPLSRPASSSDTDYWGGGGGGGREDSRETEGGSSASRRSSTPCTECRGEYRGRGGGGGAGGGGGHLPVLTIEPPSDSSVDMSDRSHHHLPHSYPEPPASPLPSPVPPLTPLSPLPPPLTPSPMSSSSSSVLQNLEGQQHLAHHPHLHLHHHHLLCSDGDNESVNSTTTNSNDDTTVNNCSSGSSSRDSLREPMGGATLGKQTYQRESRHNWDSPAFNNDVVQRRQYRIGLNLFNKKPEKGIQYLIEKGFVSDTPVGIARFILERKGLSRQMIGEFLGSRQQFNKDVLESVQHSISAFLDGIFQAQIKVQGEAQRVERLVEAFSQRYCVCNPVLIRQFQNPDTIFILAFAIILLNTDMYSPNVKPERKMKLEDFIKNLRGVDNGQDIPRDLLVAIYGRIQKWELRTNDDHVSQVQAVERMVIGKKPVRSCRASCVLQVLSLPHRRLVCCCQLFEVPDPNRAQRSGVHQREVFLFNDLLMVTKIYQKKKTSVMYSFRQSFPLLDMQVHTFQNTYYPHGIRLTSANPGGERKVLIIFTAPSQQDRARFTSDLRESIAEVQEMEKYRVESELEKQKGMMRPGISAGGPMKGEVVNGTLGRPSLDDTYASVDGLKRTALSSSLRDLSETGKDRTLDGRPGRPPV</sequence>
<dbReference type="Proteomes" id="UP000242638">
    <property type="component" value="Unassembled WGS sequence"/>
</dbReference>